<organism evidence="2 3">
    <name type="scientific">Flexivirga oryzae</name>
    <dbReference type="NCBI Taxonomy" id="1794944"/>
    <lineage>
        <taxon>Bacteria</taxon>
        <taxon>Bacillati</taxon>
        <taxon>Actinomycetota</taxon>
        <taxon>Actinomycetes</taxon>
        <taxon>Micrococcales</taxon>
        <taxon>Dermacoccaceae</taxon>
        <taxon>Flexivirga</taxon>
    </lineage>
</organism>
<dbReference type="GO" id="GO:0008999">
    <property type="term" value="F:protein-N-terminal-alanine acetyltransferase activity"/>
    <property type="evidence" value="ECO:0007669"/>
    <property type="project" value="TreeGrafter"/>
</dbReference>
<dbReference type="GO" id="GO:1990189">
    <property type="term" value="F:protein N-terminal-serine acetyltransferase activity"/>
    <property type="evidence" value="ECO:0007669"/>
    <property type="project" value="TreeGrafter"/>
</dbReference>
<dbReference type="AlphaFoldDB" id="A0A839NAB9"/>
<dbReference type="InterPro" id="IPR016181">
    <property type="entry name" value="Acyl_CoA_acyltransferase"/>
</dbReference>
<dbReference type="Pfam" id="PF13302">
    <property type="entry name" value="Acetyltransf_3"/>
    <property type="match status" value="1"/>
</dbReference>
<keyword evidence="3" id="KW-1185">Reference proteome</keyword>
<gene>
    <name evidence="2" type="ORF">FHU39_004769</name>
</gene>
<dbReference type="PANTHER" id="PTHR43441:SF11">
    <property type="entry name" value="RIBOSOMAL-PROTEIN-SERINE ACETYLTRANSFERASE"/>
    <property type="match status" value="1"/>
</dbReference>
<feature type="domain" description="N-acetyltransferase" evidence="1">
    <location>
        <begin position="17"/>
        <end position="182"/>
    </location>
</feature>
<proteinExistence type="predicted"/>
<evidence type="ECO:0000259" key="1">
    <source>
        <dbReference type="PROSITE" id="PS51186"/>
    </source>
</evidence>
<dbReference type="PROSITE" id="PS51186">
    <property type="entry name" value="GNAT"/>
    <property type="match status" value="1"/>
</dbReference>
<sequence length="212" mass="23791">MTSHWPFDELAIRSRDLALRPVRDQDVPSLLAVFPDDFDLDPGFPPLPGLPPATDRERRLVQSIWRHRGCWSVDDWALDFGVWRDGAPIGIQTLEGTRFRTDRTVDTASWIAKAFRGSGFGRQARASVLTFAFECLDAQRAVTSAVTTNQASLGVSRRLGYRDAGMRPHDTGAGIVELQHLVLTRDEWRHSDARIPSEINGFDTCRPFFGPT</sequence>
<dbReference type="PANTHER" id="PTHR43441">
    <property type="entry name" value="RIBOSOMAL-PROTEIN-SERINE ACETYLTRANSFERASE"/>
    <property type="match status" value="1"/>
</dbReference>
<dbReference type="InterPro" id="IPR000182">
    <property type="entry name" value="GNAT_dom"/>
</dbReference>
<keyword evidence="2" id="KW-0808">Transferase</keyword>
<dbReference type="GO" id="GO:0005737">
    <property type="term" value="C:cytoplasm"/>
    <property type="evidence" value="ECO:0007669"/>
    <property type="project" value="TreeGrafter"/>
</dbReference>
<evidence type="ECO:0000313" key="3">
    <source>
        <dbReference type="Proteomes" id="UP000559182"/>
    </source>
</evidence>
<comment type="caution">
    <text evidence="2">The sequence shown here is derived from an EMBL/GenBank/DDBJ whole genome shotgun (WGS) entry which is preliminary data.</text>
</comment>
<dbReference type="InterPro" id="IPR051908">
    <property type="entry name" value="Ribosomal_N-acetyltransferase"/>
</dbReference>
<accession>A0A839NAB9</accession>
<dbReference type="SUPFAM" id="SSF55729">
    <property type="entry name" value="Acyl-CoA N-acyltransferases (Nat)"/>
    <property type="match status" value="1"/>
</dbReference>
<evidence type="ECO:0000313" key="2">
    <source>
        <dbReference type="EMBL" id="MBB2894718.1"/>
    </source>
</evidence>
<reference evidence="2 3" key="1">
    <citation type="submission" date="2020-08" db="EMBL/GenBank/DDBJ databases">
        <title>Sequencing the genomes of 1000 actinobacteria strains.</title>
        <authorList>
            <person name="Klenk H.-P."/>
        </authorList>
    </citation>
    <scope>NUCLEOTIDE SEQUENCE [LARGE SCALE GENOMIC DNA]</scope>
    <source>
        <strain evidence="2 3">DSM 105369</strain>
    </source>
</reference>
<dbReference type="Gene3D" id="3.40.630.30">
    <property type="match status" value="1"/>
</dbReference>
<dbReference type="EMBL" id="JACHVQ010000007">
    <property type="protein sequence ID" value="MBB2894718.1"/>
    <property type="molecule type" value="Genomic_DNA"/>
</dbReference>
<dbReference type="Proteomes" id="UP000559182">
    <property type="component" value="Unassembled WGS sequence"/>
</dbReference>
<dbReference type="RefSeq" id="WP_183323149.1">
    <property type="nucleotide sequence ID" value="NZ_JACHVQ010000007.1"/>
</dbReference>
<name>A0A839NAB9_9MICO</name>
<protein>
    <submittedName>
        <fullName evidence="2">RimJ/RimL family protein N-acetyltransferase</fullName>
    </submittedName>
</protein>